<keyword evidence="6" id="KW-1185">Reference proteome</keyword>
<dbReference type="GO" id="GO:0008903">
    <property type="term" value="F:hydroxypyruvate isomerase activity"/>
    <property type="evidence" value="ECO:0007669"/>
    <property type="project" value="TreeGrafter"/>
</dbReference>
<feature type="active site" description="Proton donor/acceptor" evidence="3">
    <location>
        <position position="150"/>
    </location>
</feature>
<dbReference type="SUPFAM" id="SSF51658">
    <property type="entry name" value="Xylose isomerase-like"/>
    <property type="match status" value="1"/>
</dbReference>
<reference evidence="5 6" key="1">
    <citation type="submission" date="2019-07" db="EMBL/GenBank/DDBJ databases">
        <title>Whole genome shotgun sequence of Pseudonocardia sulfidoxydans NBRC 16205.</title>
        <authorList>
            <person name="Hosoyama A."/>
            <person name="Uohara A."/>
            <person name="Ohji S."/>
            <person name="Ichikawa N."/>
        </authorList>
    </citation>
    <scope>NUCLEOTIDE SEQUENCE [LARGE SCALE GENOMIC DNA]</scope>
    <source>
        <strain evidence="5 6">NBRC 16205</strain>
    </source>
</reference>
<dbReference type="OrthoDB" id="9786584at2"/>
<dbReference type="InterPro" id="IPR050417">
    <property type="entry name" value="Sugar_Epim/Isomerase"/>
</dbReference>
<keyword evidence="5" id="KW-0670">Pyruvate</keyword>
<sequence length="274" mass="28620">MTLPLVANISLLFAEVPYEQRFARAAAAGFTAVETWWPWPTPVPPPGGEDFLVDALESAGLRLAGLNLYGGDLGAGVRGIASDPSLRAEFDANLDAVVAIARRTGCPVFNTLYGQRRPDLPDADQDAVAVTNLTTAARRLGEVGGTSLVEALGRGLNGAYPVETAADAARVVETVRGGGEEAIGFLYDTFHLTTSGDDLLAAIDAYAGLIAHVQIADAPGRGEPGTGTVDVAAVVDRLWDKGYRGAVAAEYKPTVPTEESLGWLAGVRHLQPLA</sequence>
<dbReference type="Proteomes" id="UP000321685">
    <property type="component" value="Unassembled WGS sequence"/>
</dbReference>
<dbReference type="Gene3D" id="3.20.20.150">
    <property type="entry name" value="Divalent-metal-dependent TIM barrel enzymes"/>
    <property type="match status" value="1"/>
</dbReference>
<feature type="active site" description="Proton donor/acceptor" evidence="3">
    <location>
        <position position="250"/>
    </location>
</feature>
<dbReference type="InterPro" id="IPR036237">
    <property type="entry name" value="Xyl_isomerase-like_sf"/>
</dbReference>
<dbReference type="InterPro" id="IPR013022">
    <property type="entry name" value="Xyl_isomerase-like_TIM-brl"/>
</dbReference>
<gene>
    <name evidence="5" type="ORF">PSU4_21600</name>
</gene>
<organism evidence="5 6">
    <name type="scientific">Pseudonocardia sulfidoxydans NBRC 16205</name>
    <dbReference type="NCBI Taxonomy" id="1223511"/>
    <lineage>
        <taxon>Bacteria</taxon>
        <taxon>Bacillati</taxon>
        <taxon>Actinomycetota</taxon>
        <taxon>Actinomycetes</taxon>
        <taxon>Pseudonocardiales</taxon>
        <taxon>Pseudonocardiaceae</taxon>
        <taxon>Pseudonocardia</taxon>
    </lineage>
</organism>
<evidence type="ECO:0000259" key="4">
    <source>
        <dbReference type="Pfam" id="PF01261"/>
    </source>
</evidence>
<dbReference type="AlphaFoldDB" id="A0A511DEJ8"/>
<evidence type="ECO:0000256" key="1">
    <source>
        <dbReference type="ARBA" id="ARBA00023235"/>
    </source>
</evidence>
<evidence type="ECO:0000313" key="5">
    <source>
        <dbReference type="EMBL" id="GEL23206.1"/>
    </source>
</evidence>
<accession>A0A511DEJ8</accession>
<dbReference type="EMBL" id="BJVJ01000016">
    <property type="protein sequence ID" value="GEL23206.1"/>
    <property type="molecule type" value="Genomic_DNA"/>
</dbReference>
<dbReference type="GO" id="GO:0046487">
    <property type="term" value="P:glyoxylate metabolic process"/>
    <property type="evidence" value="ECO:0007669"/>
    <property type="project" value="TreeGrafter"/>
</dbReference>
<dbReference type="InterPro" id="IPR026040">
    <property type="entry name" value="HyI-like"/>
</dbReference>
<dbReference type="PANTHER" id="PTHR43489">
    <property type="entry name" value="ISOMERASE"/>
    <property type="match status" value="1"/>
</dbReference>
<dbReference type="PANTHER" id="PTHR43489:SF6">
    <property type="entry name" value="HYDROXYPYRUVATE ISOMERASE-RELATED"/>
    <property type="match status" value="1"/>
</dbReference>
<dbReference type="RefSeq" id="WP_147105846.1">
    <property type="nucleotide sequence ID" value="NZ_BJVJ01000016.1"/>
</dbReference>
<proteinExistence type="inferred from homology"/>
<dbReference type="Pfam" id="PF01261">
    <property type="entry name" value="AP_endonuc_2"/>
    <property type="match status" value="1"/>
</dbReference>
<feature type="domain" description="Xylose isomerase-like TIM barrel" evidence="4">
    <location>
        <begin position="22"/>
        <end position="265"/>
    </location>
</feature>
<comment type="similarity">
    <text evidence="2">Belongs to the hyi family.</text>
</comment>
<dbReference type="PIRSF" id="PIRSF006241">
    <property type="entry name" value="HyI"/>
    <property type="match status" value="1"/>
</dbReference>
<evidence type="ECO:0000256" key="3">
    <source>
        <dbReference type="PIRSR" id="PIRSR006241-50"/>
    </source>
</evidence>
<name>A0A511DEJ8_9PSEU</name>
<protein>
    <submittedName>
        <fullName evidence="5">Putative hydroxypyruvate isomerase</fullName>
    </submittedName>
</protein>
<comment type="caution">
    <text evidence="5">The sequence shown here is derived from an EMBL/GenBank/DDBJ whole genome shotgun (WGS) entry which is preliminary data.</text>
</comment>
<evidence type="ECO:0000256" key="2">
    <source>
        <dbReference type="PIRNR" id="PIRNR006241"/>
    </source>
</evidence>
<evidence type="ECO:0000313" key="6">
    <source>
        <dbReference type="Proteomes" id="UP000321685"/>
    </source>
</evidence>
<keyword evidence="1 2" id="KW-0413">Isomerase</keyword>